<name>A0A517RPZ5_9PLAN</name>
<organism evidence="2 3">
    <name type="scientific">Gimesia alba</name>
    <dbReference type="NCBI Taxonomy" id="2527973"/>
    <lineage>
        <taxon>Bacteria</taxon>
        <taxon>Pseudomonadati</taxon>
        <taxon>Planctomycetota</taxon>
        <taxon>Planctomycetia</taxon>
        <taxon>Planctomycetales</taxon>
        <taxon>Planctomycetaceae</taxon>
        <taxon>Gimesia</taxon>
    </lineage>
</organism>
<proteinExistence type="predicted"/>
<evidence type="ECO:0000256" key="1">
    <source>
        <dbReference type="PIRSR" id="PIRSR605502-1"/>
    </source>
</evidence>
<dbReference type="Gene3D" id="1.10.4080.10">
    <property type="entry name" value="ADP-ribosylation/Crystallin J1"/>
    <property type="match status" value="1"/>
</dbReference>
<keyword evidence="1" id="KW-0460">Magnesium</keyword>
<dbReference type="InterPro" id="IPR005502">
    <property type="entry name" value="Ribosyl_crysJ1"/>
</dbReference>
<dbReference type="OrthoDB" id="9798107at2"/>
<feature type="binding site" evidence="1">
    <location>
        <position position="35"/>
    </location>
    <ligand>
        <name>Mg(2+)</name>
        <dbReference type="ChEBI" id="CHEBI:18420"/>
        <label>1</label>
    </ligand>
</feature>
<dbReference type="PANTHER" id="PTHR16222:SF12">
    <property type="entry name" value="ADP-RIBOSYLGLYCOHYDROLASE-RELATED"/>
    <property type="match status" value="1"/>
</dbReference>
<keyword evidence="2" id="KW-0378">Hydrolase</keyword>
<dbReference type="RefSeq" id="WP_145223026.1">
    <property type="nucleotide sequence ID" value="NZ_CP036269.1"/>
</dbReference>
<feature type="binding site" evidence="1">
    <location>
        <position position="211"/>
    </location>
    <ligand>
        <name>Mg(2+)</name>
        <dbReference type="ChEBI" id="CHEBI:18420"/>
        <label>1</label>
    </ligand>
</feature>
<dbReference type="InterPro" id="IPR050792">
    <property type="entry name" value="ADP-ribosylglycohydrolase"/>
</dbReference>
<dbReference type="AlphaFoldDB" id="A0A517RPZ5"/>
<feature type="binding site" evidence="1">
    <location>
        <position position="210"/>
    </location>
    <ligand>
        <name>Mg(2+)</name>
        <dbReference type="ChEBI" id="CHEBI:18420"/>
        <label>1</label>
    </ligand>
</feature>
<protein>
    <submittedName>
        <fullName evidence="2">ADP-ribosylglycohydrolase</fullName>
    </submittedName>
</protein>
<dbReference type="GO" id="GO:0016787">
    <property type="term" value="F:hydrolase activity"/>
    <property type="evidence" value="ECO:0007669"/>
    <property type="project" value="UniProtKB-KW"/>
</dbReference>
<reference evidence="2 3" key="1">
    <citation type="submission" date="2019-02" db="EMBL/GenBank/DDBJ databases">
        <title>Deep-cultivation of Planctomycetes and their phenomic and genomic characterization uncovers novel biology.</title>
        <authorList>
            <person name="Wiegand S."/>
            <person name="Jogler M."/>
            <person name="Boedeker C."/>
            <person name="Pinto D."/>
            <person name="Vollmers J."/>
            <person name="Rivas-Marin E."/>
            <person name="Kohn T."/>
            <person name="Peeters S.H."/>
            <person name="Heuer A."/>
            <person name="Rast P."/>
            <person name="Oberbeckmann S."/>
            <person name="Bunk B."/>
            <person name="Jeske O."/>
            <person name="Meyerdierks A."/>
            <person name="Storesund J.E."/>
            <person name="Kallscheuer N."/>
            <person name="Luecker S."/>
            <person name="Lage O.M."/>
            <person name="Pohl T."/>
            <person name="Merkel B.J."/>
            <person name="Hornburger P."/>
            <person name="Mueller R.-W."/>
            <person name="Bruemmer F."/>
            <person name="Labrenz M."/>
            <person name="Spormann A.M."/>
            <person name="Op den Camp H."/>
            <person name="Overmann J."/>
            <person name="Amann R."/>
            <person name="Jetten M.S.M."/>
            <person name="Mascher T."/>
            <person name="Medema M.H."/>
            <person name="Devos D.P."/>
            <person name="Kaster A.-K."/>
            <person name="Ovreas L."/>
            <person name="Rohde M."/>
            <person name="Galperin M.Y."/>
            <person name="Jogler C."/>
        </authorList>
    </citation>
    <scope>NUCLEOTIDE SEQUENCE [LARGE SCALE GENOMIC DNA]</scope>
    <source>
        <strain evidence="2 3">Pan241w</strain>
    </source>
</reference>
<dbReference type="KEGG" id="gaz:Pan241w_60730"/>
<keyword evidence="3" id="KW-1185">Reference proteome</keyword>
<feature type="binding site" evidence="1">
    <location>
        <position position="36"/>
    </location>
    <ligand>
        <name>Mg(2+)</name>
        <dbReference type="ChEBI" id="CHEBI:18420"/>
        <label>1</label>
    </ligand>
</feature>
<comment type="cofactor">
    <cofactor evidence="1">
        <name>Mg(2+)</name>
        <dbReference type="ChEBI" id="CHEBI:18420"/>
    </cofactor>
    <text evidence="1">Binds 2 magnesium ions per subunit.</text>
</comment>
<dbReference type="GO" id="GO:0046872">
    <property type="term" value="F:metal ion binding"/>
    <property type="evidence" value="ECO:0007669"/>
    <property type="project" value="UniProtKB-KW"/>
</dbReference>
<dbReference type="SUPFAM" id="SSF101478">
    <property type="entry name" value="ADP-ribosylglycohydrolase"/>
    <property type="match status" value="1"/>
</dbReference>
<evidence type="ECO:0000313" key="2">
    <source>
        <dbReference type="EMBL" id="QDT45945.1"/>
    </source>
</evidence>
<evidence type="ECO:0000313" key="3">
    <source>
        <dbReference type="Proteomes" id="UP000317171"/>
    </source>
</evidence>
<dbReference type="InterPro" id="IPR036705">
    <property type="entry name" value="Ribosyl_crysJ1_sf"/>
</dbReference>
<dbReference type="PANTHER" id="PTHR16222">
    <property type="entry name" value="ADP-RIBOSYLGLYCOHYDROLASE"/>
    <property type="match status" value="1"/>
</dbReference>
<accession>A0A517RPZ5</accession>
<gene>
    <name evidence="2" type="ORF">Pan241w_60730</name>
</gene>
<sequence length="262" mass="29437">MWGAIAGDVIGSYFEHFPTKSTDFYLFREESTFTDDTVLTTAVADWLLKENDLVNTLHRYVKLYPDAGYGHTFLSWAQLRRRVPYQSWGNGSAMRVSPVAYATETLADCLYLAKKSAEVTHNHQQGIYGAQATAACVFLARNGSSRTEIREYIETTFGYDLQRSLEEIRPHYVFDVSCQGSVPESIIAFLESTDFESAIRNAISLGGDADTMACIAGAIAEPFYGGVPQEIYEPTLPLLDQQIRNTVQSFYERFVERQPEGK</sequence>
<dbReference type="EMBL" id="CP036269">
    <property type="protein sequence ID" value="QDT45945.1"/>
    <property type="molecule type" value="Genomic_DNA"/>
</dbReference>
<feature type="binding site" evidence="1">
    <location>
        <position position="208"/>
    </location>
    <ligand>
        <name>Mg(2+)</name>
        <dbReference type="ChEBI" id="CHEBI:18420"/>
        <label>1</label>
    </ligand>
</feature>
<feature type="binding site" evidence="1">
    <location>
        <position position="34"/>
    </location>
    <ligand>
        <name>Mg(2+)</name>
        <dbReference type="ChEBI" id="CHEBI:18420"/>
        <label>1</label>
    </ligand>
</feature>
<keyword evidence="1" id="KW-0479">Metal-binding</keyword>
<dbReference type="Proteomes" id="UP000317171">
    <property type="component" value="Chromosome"/>
</dbReference>
<dbReference type="Pfam" id="PF03747">
    <property type="entry name" value="ADP_ribosyl_GH"/>
    <property type="match status" value="1"/>
</dbReference>